<accession>A0A7U7J399</accession>
<name>A0A7U7J399_9GAMM</name>
<dbReference type="AlphaFoldDB" id="A0A7U7J399"/>
<dbReference type="Pfam" id="PF00534">
    <property type="entry name" value="Glycos_transf_1"/>
    <property type="match status" value="1"/>
</dbReference>
<keyword evidence="6" id="KW-1185">Reference proteome</keyword>
<dbReference type="CDD" id="cd03811">
    <property type="entry name" value="GT4_GT28_WabH-like"/>
    <property type="match status" value="1"/>
</dbReference>
<dbReference type="Proteomes" id="UP000019184">
    <property type="component" value="Unassembled WGS sequence"/>
</dbReference>
<evidence type="ECO:0000313" key="5">
    <source>
        <dbReference type="EMBL" id="CDH44092.1"/>
    </source>
</evidence>
<dbReference type="SUPFAM" id="SSF53756">
    <property type="entry name" value="UDP-Glycosyltransferase/glycogen phosphorylase"/>
    <property type="match status" value="1"/>
</dbReference>
<dbReference type="RefSeq" id="WP_034431263.1">
    <property type="nucleotide sequence ID" value="NZ_CBTK010000058.1"/>
</dbReference>
<dbReference type="Pfam" id="PF13439">
    <property type="entry name" value="Glyco_transf_4"/>
    <property type="match status" value="1"/>
</dbReference>
<gene>
    <name evidence="5" type="ORF">BN874_1500005</name>
</gene>
<evidence type="ECO:0000313" key="6">
    <source>
        <dbReference type="Proteomes" id="UP000019184"/>
    </source>
</evidence>
<evidence type="ECO:0000256" key="1">
    <source>
        <dbReference type="ARBA" id="ARBA00022676"/>
    </source>
</evidence>
<dbReference type="EMBL" id="CBTK010000058">
    <property type="protein sequence ID" value="CDH44092.1"/>
    <property type="molecule type" value="Genomic_DNA"/>
</dbReference>
<dbReference type="PANTHER" id="PTHR12526:SF510">
    <property type="entry name" value="D-INOSITOL 3-PHOSPHATE GLYCOSYLTRANSFERASE"/>
    <property type="match status" value="1"/>
</dbReference>
<protein>
    <submittedName>
        <fullName evidence="5">Glycosyl transferase group 1</fullName>
    </submittedName>
</protein>
<reference evidence="5 6" key="1">
    <citation type="journal article" date="2014" name="ISME J.">
        <title>Candidatus Competibacter-lineage genomes retrieved from metagenomes reveal functional metabolic diversity.</title>
        <authorList>
            <person name="McIlroy S.J."/>
            <person name="Albertsen M."/>
            <person name="Andresen E.K."/>
            <person name="Saunders A.M."/>
            <person name="Kristiansen R."/>
            <person name="Stokholm-Bjerregaard M."/>
            <person name="Nielsen K.L."/>
            <person name="Nielsen P.H."/>
        </authorList>
    </citation>
    <scope>NUCLEOTIDE SEQUENCE [LARGE SCALE GENOMIC DNA]</scope>
    <source>
        <strain evidence="5 6">Run_B_J11</strain>
    </source>
</reference>
<dbReference type="Gene3D" id="3.40.50.2000">
    <property type="entry name" value="Glycogen Phosphorylase B"/>
    <property type="match status" value="2"/>
</dbReference>
<feature type="domain" description="Glycosyltransferase subfamily 4-like N-terminal" evidence="4">
    <location>
        <begin position="14"/>
        <end position="153"/>
    </location>
</feature>
<keyword evidence="2 5" id="KW-0808">Transferase</keyword>
<dbReference type="GO" id="GO:1901135">
    <property type="term" value="P:carbohydrate derivative metabolic process"/>
    <property type="evidence" value="ECO:0007669"/>
    <property type="project" value="UniProtKB-ARBA"/>
</dbReference>
<dbReference type="OrthoDB" id="9795746at2"/>
<dbReference type="InterPro" id="IPR028098">
    <property type="entry name" value="Glyco_trans_4-like_N"/>
</dbReference>
<comment type="caution">
    <text evidence="5">The sequence shown here is derived from an EMBL/GenBank/DDBJ whole genome shotgun (WGS) entry which is preliminary data.</text>
</comment>
<sequence length="355" mass="39495">MISSAHIIGGGALGGAELFYVRLINALQARQQHVLSLNIPGGQVSTRLHAEVAQIHVPMRGIWDLPSRWRISAIVREHQPDIVQTYMGRATRLTHLEPGRRPIHVARLGGYYDLKGYRHAHAWVGNTQGICDYLINNGLPAARIAHIGNFVDLPAVSSPDLLVDLRQRLRIPEEALILVAVGRLHPVKGFEDLLVALSTLGSTLDHRPLYLVIVGDGPLNARLHHYADQIGVGGRVRWVGWQLDPHPYYELADLFICPSRHEPLGNVILEAWAHSRAVLSTQTAGALELIAHGEDAWLVPPQQPQALADGIRQLLVDEALRERLATNGRTKVEKHYSQQHIVNAYLELYQRLLAE</sequence>
<evidence type="ECO:0000256" key="2">
    <source>
        <dbReference type="ARBA" id="ARBA00022679"/>
    </source>
</evidence>
<evidence type="ECO:0000259" key="4">
    <source>
        <dbReference type="Pfam" id="PF13439"/>
    </source>
</evidence>
<evidence type="ECO:0000259" key="3">
    <source>
        <dbReference type="Pfam" id="PF00534"/>
    </source>
</evidence>
<feature type="domain" description="Glycosyl transferase family 1" evidence="3">
    <location>
        <begin position="165"/>
        <end position="330"/>
    </location>
</feature>
<dbReference type="InterPro" id="IPR001296">
    <property type="entry name" value="Glyco_trans_1"/>
</dbReference>
<keyword evidence="1" id="KW-0328">Glycosyltransferase</keyword>
<dbReference type="PANTHER" id="PTHR12526">
    <property type="entry name" value="GLYCOSYLTRANSFERASE"/>
    <property type="match status" value="1"/>
</dbReference>
<proteinExistence type="predicted"/>
<organism evidence="5 6">
    <name type="scientific">Candidatus Contendobacter odensis Run_B_J11</name>
    <dbReference type="NCBI Taxonomy" id="1400861"/>
    <lineage>
        <taxon>Bacteria</taxon>
        <taxon>Pseudomonadati</taxon>
        <taxon>Pseudomonadota</taxon>
        <taxon>Gammaproteobacteria</taxon>
        <taxon>Candidatus Competibacteraceae</taxon>
        <taxon>Candidatus Contendibacter</taxon>
    </lineage>
</organism>
<dbReference type="GO" id="GO:0016757">
    <property type="term" value="F:glycosyltransferase activity"/>
    <property type="evidence" value="ECO:0007669"/>
    <property type="project" value="UniProtKB-KW"/>
</dbReference>